<dbReference type="GO" id="GO:1990904">
    <property type="term" value="C:ribonucleoprotein complex"/>
    <property type="evidence" value="ECO:0007669"/>
    <property type="project" value="UniProtKB-KW"/>
</dbReference>
<dbReference type="AlphaFoldDB" id="A0ABD6EI08"/>
<reference evidence="7 8" key="1">
    <citation type="submission" date="2024-08" db="EMBL/GenBank/DDBJ databases">
        <title>Gnathostoma spinigerum genome.</title>
        <authorList>
            <person name="Gonzalez-Bertolin B."/>
            <person name="Monzon S."/>
            <person name="Zaballos A."/>
            <person name="Jimenez P."/>
            <person name="Dekumyoy P."/>
            <person name="Varona S."/>
            <person name="Cuesta I."/>
            <person name="Sumanam S."/>
            <person name="Adisakwattana P."/>
            <person name="Gasser R.B."/>
            <person name="Hernandez-Gonzalez A."/>
            <person name="Young N.D."/>
            <person name="Perteguer M.J."/>
        </authorList>
    </citation>
    <scope>NUCLEOTIDE SEQUENCE [LARGE SCALE GENOMIC DNA]</scope>
    <source>
        <strain evidence="7">AL3</strain>
        <tissue evidence="7">Liver</tissue>
    </source>
</reference>
<dbReference type="InterPro" id="IPR000244">
    <property type="entry name" value="Ribosomal_bL9"/>
</dbReference>
<organism evidence="7 8">
    <name type="scientific">Gnathostoma spinigerum</name>
    <dbReference type="NCBI Taxonomy" id="75299"/>
    <lineage>
        <taxon>Eukaryota</taxon>
        <taxon>Metazoa</taxon>
        <taxon>Ecdysozoa</taxon>
        <taxon>Nematoda</taxon>
        <taxon>Chromadorea</taxon>
        <taxon>Rhabditida</taxon>
        <taxon>Spirurina</taxon>
        <taxon>Gnathostomatomorpha</taxon>
        <taxon>Gnathostomatoidea</taxon>
        <taxon>Gnathostomatidae</taxon>
        <taxon>Gnathostoma</taxon>
    </lineage>
</organism>
<proteinExistence type="inferred from homology"/>
<evidence type="ECO:0000256" key="5">
    <source>
        <dbReference type="ARBA" id="ARBA00035381"/>
    </source>
</evidence>
<dbReference type="GO" id="GO:0005840">
    <property type="term" value="C:ribosome"/>
    <property type="evidence" value="ECO:0007669"/>
    <property type="project" value="UniProtKB-KW"/>
</dbReference>
<comment type="caution">
    <text evidence="7">The sequence shown here is derived from an EMBL/GenBank/DDBJ whole genome shotgun (WGS) entry which is preliminary data.</text>
</comment>
<dbReference type="InterPro" id="IPR036935">
    <property type="entry name" value="Ribosomal_bL9_N_sf"/>
</dbReference>
<dbReference type="InterPro" id="IPR020070">
    <property type="entry name" value="Ribosomal_bL9_N"/>
</dbReference>
<protein>
    <recommendedName>
        <fullName evidence="4">Large ribosomal subunit protein bL9m</fullName>
    </recommendedName>
    <alternativeName>
        <fullName evidence="5">39S ribosomal protein L9, mitochondrial</fullName>
    </alternativeName>
</protein>
<keyword evidence="3" id="KW-0687">Ribonucleoprotein</keyword>
<accession>A0ABD6EI08</accession>
<dbReference type="InterPro" id="IPR009027">
    <property type="entry name" value="Ribosomal_bL9/RNase_H1_N"/>
</dbReference>
<dbReference type="Pfam" id="PF01281">
    <property type="entry name" value="Ribosomal_L9_N"/>
    <property type="match status" value="1"/>
</dbReference>
<keyword evidence="2" id="KW-0689">Ribosomal protein</keyword>
<evidence type="ECO:0000313" key="7">
    <source>
        <dbReference type="EMBL" id="MFH4975945.1"/>
    </source>
</evidence>
<keyword evidence="8" id="KW-1185">Reference proteome</keyword>
<feature type="domain" description="Ribosomal protein L9" evidence="6">
    <location>
        <begin position="69"/>
        <end position="109"/>
    </location>
</feature>
<dbReference type="SUPFAM" id="SSF55658">
    <property type="entry name" value="L9 N-domain-like"/>
    <property type="match status" value="1"/>
</dbReference>
<evidence type="ECO:0000256" key="1">
    <source>
        <dbReference type="ARBA" id="ARBA00010605"/>
    </source>
</evidence>
<evidence type="ECO:0000256" key="4">
    <source>
        <dbReference type="ARBA" id="ARBA00035194"/>
    </source>
</evidence>
<evidence type="ECO:0000259" key="6">
    <source>
        <dbReference type="Pfam" id="PF01281"/>
    </source>
</evidence>
<gene>
    <name evidence="7" type="ORF">AB6A40_002654</name>
</gene>
<evidence type="ECO:0000313" key="8">
    <source>
        <dbReference type="Proteomes" id="UP001608902"/>
    </source>
</evidence>
<dbReference type="PANTHER" id="PTHR21368">
    <property type="entry name" value="50S RIBOSOMAL PROTEIN L9"/>
    <property type="match status" value="1"/>
</dbReference>
<sequence>MLFRHTVRWLYPLGLFRSPLIRNTYILRRAIAPEPTPEGEYQRNPHDHPDLMKYEVVDDETSHPAGPLKVILLKDVEGIGHQFDIVDVDREIARNDLLLTKSATYASPFDLIYYGKMKERMRDELASRIRIPYDYLVVGRRLVRQIIPLHVSMDKPWTIDRTIIKVSLRESGIDIVDDAIYIGKDAPSGPNFDIEAKLIRFYVVICKQYIVPMLGRISHISTDETRQVLYPETSVFPDISELEKYGLRTEEPYFHKSADVTKDFEVVEFMKNRQNSQNK</sequence>
<dbReference type="EMBL" id="JBGFUD010001212">
    <property type="protein sequence ID" value="MFH4975945.1"/>
    <property type="molecule type" value="Genomic_DNA"/>
</dbReference>
<dbReference type="Proteomes" id="UP001608902">
    <property type="component" value="Unassembled WGS sequence"/>
</dbReference>
<name>A0ABD6EI08_9BILA</name>
<evidence type="ECO:0000256" key="2">
    <source>
        <dbReference type="ARBA" id="ARBA00022980"/>
    </source>
</evidence>
<dbReference type="Gene3D" id="3.40.5.10">
    <property type="entry name" value="Ribosomal protein L9, N-terminal domain"/>
    <property type="match status" value="1"/>
</dbReference>
<evidence type="ECO:0000256" key="3">
    <source>
        <dbReference type="ARBA" id="ARBA00023274"/>
    </source>
</evidence>
<comment type="similarity">
    <text evidence="1">Belongs to the bacterial ribosomal protein bL9 family.</text>
</comment>